<dbReference type="PROSITE" id="PS00198">
    <property type="entry name" value="4FE4S_FER_1"/>
    <property type="match status" value="1"/>
</dbReference>
<dbReference type="InterPro" id="IPR012257">
    <property type="entry name" value="Glc_ox_4Fe-4S"/>
</dbReference>
<keyword evidence="4 6" id="KW-0408">Iron</keyword>
<comment type="cofactor">
    <cofactor evidence="6">
        <name>[4Fe-4S] cluster</name>
        <dbReference type="ChEBI" id="CHEBI:49883"/>
    </cofactor>
    <text evidence="6">Binds 2 [4Fe-4S] clusters.</text>
</comment>
<comment type="caution">
    <text evidence="8">The sequence shown here is derived from an EMBL/GenBank/DDBJ whole genome shotgun (WGS) entry which is preliminary data.</text>
</comment>
<evidence type="ECO:0000256" key="3">
    <source>
        <dbReference type="ARBA" id="ARBA00022737"/>
    </source>
</evidence>
<keyword evidence="2 6" id="KW-0479">Metal-binding</keyword>
<dbReference type="PIRSF" id="PIRSF000139">
    <property type="entry name" value="Glc_ox_4Fe-4S"/>
    <property type="match status" value="1"/>
</dbReference>
<evidence type="ECO:0000256" key="4">
    <source>
        <dbReference type="ARBA" id="ARBA00023004"/>
    </source>
</evidence>
<dbReference type="GO" id="GO:0019154">
    <property type="term" value="F:glycolate dehydrogenase activity"/>
    <property type="evidence" value="ECO:0007669"/>
    <property type="project" value="UniProtKB-EC"/>
</dbReference>
<dbReference type="GO" id="GO:0051539">
    <property type="term" value="F:4 iron, 4 sulfur cluster binding"/>
    <property type="evidence" value="ECO:0007669"/>
    <property type="project" value="UniProtKB-UniRule"/>
</dbReference>
<reference evidence="8 9" key="1">
    <citation type="journal article" date="2018" name="Environ. Microbiol.">
        <title>Isolation and genomic characterization of Novimethylophilus kurashikiensis gen. nov. sp. nov., a new lanthanide-dependent methylotrophic species of Methylophilaceae.</title>
        <authorList>
            <person name="Lv H."/>
            <person name="Sahin N."/>
            <person name="Tani A."/>
        </authorList>
    </citation>
    <scope>NUCLEOTIDE SEQUENCE [LARGE SCALE GENOMIC DNA]</scope>
    <source>
        <strain evidence="8 9">La2-4</strain>
    </source>
</reference>
<dbReference type="Proteomes" id="UP000245081">
    <property type="component" value="Unassembled WGS sequence"/>
</dbReference>
<dbReference type="SUPFAM" id="SSF54862">
    <property type="entry name" value="4Fe-4S ferredoxins"/>
    <property type="match status" value="1"/>
</dbReference>
<dbReference type="Pfam" id="PF02754">
    <property type="entry name" value="CCG"/>
    <property type="match status" value="2"/>
</dbReference>
<evidence type="ECO:0000256" key="1">
    <source>
        <dbReference type="ARBA" id="ARBA00022485"/>
    </source>
</evidence>
<dbReference type="AlphaFoldDB" id="A0A2R5FIC5"/>
<keyword evidence="9" id="KW-1185">Reference proteome</keyword>
<evidence type="ECO:0000256" key="2">
    <source>
        <dbReference type="ARBA" id="ARBA00022723"/>
    </source>
</evidence>
<feature type="domain" description="4Fe-4S ferredoxin-type" evidence="7">
    <location>
        <begin position="16"/>
        <end position="45"/>
    </location>
</feature>
<dbReference type="GO" id="GO:0046872">
    <property type="term" value="F:metal ion binding"/>
    <property type="evidence" value="ECO:0007669"/>
    <property type="project" value="UniProtKB-UniRule"/>
</dbReference>
<keyword evidence="3" id="KW-0677">Repeat</keyword>
<name>A0A2R5FIC5_9PROT</name>
<dbReference type="EMBL" id="BDOQ01000020">
    <property type="protein sequence ID" value="GBG15731.1"/>
    <property type="molecule type" value="Genomic_DNA"/>
</dbReference>
<sequence>MQTVLAETLHSNPQAQKAQEILRACVHCGFCASACPTYQLTGNELDGPRGRIYLMKQMLEGETVTARTQTHLDRCLTCGACEPACPSGVQYRSLLEIGREMVEARVPRSWRERLARLFLLNVVSSRTGFAAAAKLGRAFKWALPERLRQRLPATLPAVEYRHSIHPRRMLALSGCVQPTATPQTNAAAARVLDRLGISMVEIEEAGCCGAISLHLAANEQARAHARRNIDAWWPHIEAGAEAIVMTASGCGLMVKEYDKLLHDDHDYADKARRISAMTRDLSEVVAAENLEALAEIGNGLRVAFQCPCTLQHGSGLGGVVEGILSHCGYVMTHVPNGGQCCGSAGAYSLLQPELSQRLLDQKLEAVMSGQPQMIVSANVGCQMHLATKAELPVKHWIELLEP</sequence>
<dbReference type="NCBIfam" id="NF008434">
    <property type="entry name" value="PRK11274.1"/>
    <property type="match status" value="1"/>
</dbReference>
<dbReference type="OrthoDB" id="9765258at2"/>
<feature type="domain" description="4Fe-4S ferredoxin-type" evidence="7">
    <location>
        <begin position="66"/>
        <end position="95"/>
    </location>
</feature>
<keyword evidence="5 6" id="KW-0411">Iron-sulfur</keyword>
<evidence type="ECO:0000313" key="8">
    <source>
        <dbReference type="EMBL" id="GBG15731.1"/>
    </source>
</evidence>
<comment type="function">
    <text evidence="6">Component of a complex that catalyzes the oxidation of glycolate to glyoxylate.</text>
</comment>
<comment type="catalytic activity">
    <reaction evidence="6">
        <text>(R)-lactate + A = pyruvate + AH2</text>
        <dbReference type="Rhea" id="RHEA:15089"/>
        <dbReference type="ChEBI" id="CHEBI:13193"/>
        <dbReference type="ChEBI" id="CHEBI:15361"/>
        <dbReference type="ChEBI" id="CHEBI:16004"/>
        <dbReference type="ChEBI" id="CHEBI:17499"/>
    </reaction>
</comment>
<keyword evidence="1 6" id="KW-0004">4Fe-4S</keyword>
<dbReference type="EC" id="1.1.99.14" evidence="6"/>
<dbReference type="RefSeq" id="WP_109016885.1">
    <property type="nucleotide sequence ID" value="NZ_BDOQ01000020.1"/>
</dbReference>
<evidence type="ECO:0000256" key="5">
    <source>
        <dbReference type="ARBA" id="ARBA00023014"/>
    </source>
</evidence>
<dbReference type="Pfam" id="PF13183">
    <property type="entry name" value="Fer4_8"/>
    <property type="match status" value="1"/>
</dbReference>
<gene>
    <name evidence="8" type="primary">glcF</name>
    <name evidence="8" type="ORF">NMK_3342</name>
</gene>
<keyword evidence="6" id="KW-0249">Electron transport</keyword>
<comment type="catalytic activity">
    <reaction evidence="6">
        <text>glycolate + A = glyoxylate + AH2</text>
        <dbReference type="Rhea" id="RHEA:21264"/>
        <dbReference type="ChEBI" id="CHEBI:13193"/>
        <dbReference type="ChEBI" id="CHEBI:17499"/>
        <dbReference type="ChEBI" id="CHEBI:29805"/>
        <dbReference type="ChEBI" id="CHEBI:36655"/>
        <dbReference type="EC" id="1.1.99.14"/>
    </reaction>
</comment>
<dbReference type="InterPro" id="IPR004017">
    <property type="entry name" value="Cys_rich_dom"/>
</dbReference>
<organism evidence="8 9">
    <name type="scientific">Novimethylophilus kurashikiensis</name>
    <dbReference type="NCBI Taxonomy" id="1825523"/>
    <lineage>
        <taxon>Bacteria</taxon>
        <taxon>Pseudomonadati</taxon>
        <taxon>Pseudomonadota</taxon>
        <taxon>Betaproteobacteria</taxon>
        <taxon>Nitrosomonadales</taxon>
        <taxon>Methylophilaceae</taxon>
        <taxon>Novimethylophilus</taxon>
    </lineage>
</organism>
<dbReference type="InterPro" id="IPR009051">
    <property type="entry name" value="Helical_ferredxn"/>
</dbReference>
<dbReference type="PANTHER" id="PTHR32479:SF17">
    <property type="entry name" value="GLYCOLATE OXIDASE IRON-SULFUR SUBUNIT"/>
    <property type="match status" value="1"/>
</dbReference>
<dbReference type="InterPro" id="IPR017900">
    <property type="entry name" value="4Fe4S_Fe_S_CS"/>
</dbReference>
<proteinExistence type="predicted"/>
<protein>
    <recommendedName>
        <fullName evidence="6">Glycolate oxidase iron-sulfur subunit</fullName>
        <ecNumber evidence="6">1.1.99.14</ecNumber>
    </recommendedName>
</protein>
<evidence type="ECO:0000259" key="7">
    <source>
        <dbReference type="PROSITE" id="PS51379"/>
    </source>
</evidence>
<dbReference type="Gene3D" id="1.10.1060.10">
    <property type="entry name" value="Alpha-helical ferredoxin"/>
    <property type="match status" value="1"/>
</dbReference>
<keyword evidence="6" id="KW-0813">Transport</keyword>
<evidence type="ECO:0000313" key="9">
    <source>
        <dbReference type="Proteomes" id="UP000245081"/>
    </source>
</evidence>
<dbReference type="InterPro" id="IPR017896">
    <property type="entry name" value="4Fe4S_Fe-S-bd"/>
</dbReference>
<dbReference type="PANTHER" id="PTHR32479">
    <property type="entry name" value="GLYCOLATE OXIDASE IRON-SULFUR SUBUNIT"/>
    <property type="match status" value="1"/>
</dbReference>
<evidence type="ECO:0000256" key="6">
    <source>
        <dbReference type="PIRNR" id="PIRNR000139"/>
    </source>
</evidence>
<accession>A0A2R5FIC5</accession>
<dbReference type="PROSITE" id="PS51379">
    <property type="entry name" value="4FE4S_FER_2"/>
    <property type="match status" value="2"/>
</dbReference>